<proteinExistence type="predicted"/>
<dbReference type="Proteomes" id="UP000280296">
    <property type="component" value="Unassembled WGS sequence"/>
</dbReference>
<evidence type="ECO:0000313" key="2">
    <source>
        <dbReference type="Proteomes" id="UP000280296"/>
    </source>
</evidence>
<organism evidence="1 2">
    <name type="scientific">Tautonia sociabilis</name>
    <dbReference type="NCBI Taxonomy" id="2080755"/>
    <lineage>
        <taxon>Bacteria</taxon>
        <taxon>Pseudomonadati</taxon>
        <taxon>Planctomycetota</taxon>
        <taxon>Planctomycetia</taxon>
        <taxon>Isosphaerales</taxon>
        <taxon>Isosphaeraceae</taxon>
        <taxon>Tautonia</taxon>
    </lineage>
</organism>
<dbReference type="EMBL" id="RYZH01000067">
    <property type="protein sequence ID" value="RUL82936.1"/>
    <property type="molecule type" value="Genomic_DNA"/>
</dbReference>
<keyword evidence="2" id="KW-1185">Reference proteome</keyword>
<dbReference type="InterPro" id="IPR029055">
    <property type="entry name" value="Ntn_hydrolases_N"/>
</dbReference>
<sequence length="165" mass="17569">MIRNASTPFGISDPSRPNVAATLWRTASDQKNRRSYFETTRSPSIFWVDLAVIAFAEGRPARRRSLTGGEAYAGEASAPLQDARPFTLLEATPGTEPRAGGLRRALLSTGAGAGTPGRMVRGRPGKLVGIRGQGATAGPGFRAFAAGPSVRPWRNFSEIGLERET</sequence>
<dbReference type="InterPro" id="IPR052193">
    <property type="entry name" value="Peptidase_C59"/>
</dbReference>
<reference evidence="1 2" key="1">
    <citation type="submission" date="2018-12" db="EMBL/GenBank/DDBJ databases">
        <authorList>
            <person name="Toschakov S.V."/>
        </authorList>
    </citation>
    <scope>NUCLEOTIDE SEQUENCE [LARGE SCALE GENOMIC DNA]</scope>
    <source>
        <strain evidence="1 2">GM2012</strain>
    </source>
</reference>
<accession>A0A432MDM9</accession>
<dbReference type="SUPFAM" id="SSF56235">
    <property type="entry name" value="N-terminal nucleophile aminohydrolases (Ntn hydrolases)"/>
    <property type="match status" value="1"/>
</dbReference>
<comment type="caution">
    <text evidence="1">The sequence shown here is derived from an EMBL/GenBank/DDBJ whole genome shotgun (WGS) entry which is preliminary data.</text>
</comment>
<dbReference type="Gene3D" id="3.60.60.10">
    <property type="entry name" value="Penicillin V Acylase, Chain A"/>
    <property type="match status" value="1"/>
</dbReference>
<evidence type="ECO:0000313" key="1">
    <source>
        <dbReference type="EMBL" id="RUL82936.1"/>
    </source>
</evidence>
<dbReference type="PANTHER" id="PTHR35527:SF2">
    <property type="entry name" value="HYDROLASE"/>
    <property type="match status" value="1"/>
</dbReference>
<dbReference type="RefSeq" id="WP_126727815.1">
    <property type="nucleotide sequence ID" value="NZ_RYZH01000067.1"/>
</dbReference>
<dbReference type="OrthoDB" id="9794717at2"/>
<reference evidence="1 2" key="2">
    <citation type="submission" date="2019-01" db="EMBL/GenBank/DDBJ databases">
        <title>Tautonia sociabilis, a novel thermotolerant planctomycete of Isosphaeraceae family, isolated from a 4000 m deep subterranean habitat.</title>
        <authorList>
            <person name="Kovaleva O.L."/>
            <person name="Elcheninov A.G."/>
            <person name="Van Heerden E."/>
            <person name="Toshchakov S.V."/>
            <person name="Novikov A."/>
            <person name="Bonch-Osmolovskaya E.A."/>
            <person name="Kublanov I.V."/>
        </authorList>
    </citation>
    <scope>NUCLEOTIDE SEQUENCE [LARGE SCALE GENOMIC DNA]</scope>
    <source>
        <strain evidence="1 2">GM2012</strain>
    </source>
</reference>
<gene>
    <name evidence="1" type="ORF">TsocGM_23055</name>
</gene>
<dbReference type="AlphaFoldDB" id="A0A432MDM9"/>
<dbReference type="PANTHER" id="PTHR35527">
    <property type="entry name" value="CHOLOYLGLYCINE HYDROLASE"/>
    <property type="match status" value="1"/>
</dbReference>
<protein>
    <submittedName>
        <fullName evidence="1">Uncharacterized protein</fullName>
    </submittedName>
</protein>
<name>A0A432MDM9_9BACT</name>